<name>A0ABP8BM94_9ACTN</name>
<evidence type="ECO:0000256" key="1">
    <source>
        <dbReference type="SAM" id="MobiDB-lite"/>
    </source>
</evidence>
<evidence type="ECO:0008006" key="4">
    <source>
        <dbReference type="Google" id="ProtNLM"/>
    </source>
</evidence>
<feature type="region of interest" description="Disordered" evidence="1">
    <location>
        <begin position="1"/>
        <end position="22"/>
    </location>
</feature>
<dbReference type="EMBL" id="BAABAQ010000020">
    <property type="protein sequence ID" value="GAA4209468.1"/>
    <property type="molecule type" value="Genomic_DNA"/>
</dbReference>
<evidence type="ECO:0000313" key="3">
    <source>
        <dbReference type="Proteomes" id="UP001501251"/>
    </source>
</evidence>
<gene>
    <name evidence="2" type="ORF">GCM10022252_76050</name>
</gene>
<organism evidence="2 3">
    <name type="scientific">Streptosporangium oxazolinicum</name>
    <dbReference type="NCBI Taxonomy" id="909287"/>
    <lineage>
        <taxon>Bacteria</taxon>
        <taxon>Bacillati</taxon>
        <taxon>Actinomycetota</taxon>
        <taxon>Actinomycetes</taxon>
        <taxon>Streptosporangiales</taxon>
        <taxon>Streptosporangiaceae</taxon>
        <taxon>Streptosporangium</taxon>
    </lineage>
</organism>
<accession>A0ABP8BM94</accession>
<feature type="region of interest" description="Disordered" evidence="1">
    <location>
        <begin position="41"/>
        <end position="89"/>
    </location>
</feature>
<sequence>MIDTSPAPAGPGDHTAGLTCGNTANGMAEQVINPLDSAIEHNIESDNGDPREDRRRGQEQDAATSPCLPHSSTATQHEEATVSVSDAARGSGVTRRPFVSVIPSGVPAGLSARSYGVYCYMVASGADWFTVSSLMEVFSDRRDGLNTTMSELIRAGLIASVERREKNLVRRGYRVVS</sequence>
<feature type="compositionally biased region" description="Basic and acidic residues" evidence="1">
    <location>
        <begin position="41"/>
        <end position="59"/>
    </location>
</feature>
<keyword evidence="3" id="KW-1185">Reference proteome</keyword>
<evidence type="ECO:0000313" key="2">
    <source>
        <dbReference type="EMBL" id="GAA4209468.1"/>
    </source>
</evidence>
<proteinExistence type="predicted"/>
<dbReference type="Proteomes" id="UP001501251">
    <property type="component" value="Unassembled WGS sequence"/>
</dbReference>
<comment type="caution">
    <text evidence="2">The sequence shown here is derived from an EMBL/GenBank/DDBJ whole genome shotgun (WGS) entry which is preliminary data.</text>
</comment>
<protein>
    <recommendedName>
        <fullName evidence="4">Transcription regulator TrmB N-terminal domain-containing protein</fullName>
    </recommendedName>
</protein>
<reference evidence="3" key="1">
    <citation type="journal article" date="2019" name="Int. J. Syst. Evol. Microbiol.">
        <title>The Global Catalogue of Microorganisms (GCM) 10K type strain sequencing project: providing services to taxonomists for standard genome sequencing and annotation.</title>
        <authorList>
            <consortium name="The Broad Institute Genomics Platform"/>
            <consortium name="The Broad Institute Genome Sequencing Center for Infectious Disease"/>
            <person name="Wu L."/>
            <person name="Ma J."/>
        </authorList>
    </citation>
    <scope>NUCLEOTIDE SEQUENCE [LARGE SCALE GENOMIC DNA]</scope>
    <source>
        <strain evidence="3">JCM 17388</strain>
    </source>
</reference>